<dbReference type="EMBL" id="VYXH01006703">
    <property type="protein sequence ID" value="NWQ91962.1"/>
    <property type="molecule type" value="Genomic_DNA"/>
</dbReference>
<dbReference type="GO" id="GO:0032991">
    <property type="term" value="C:protein-containing complex"/>
    <property type="evidence" value="ECO:0007669"/>
    <property type="project" value="TreeGrafter"/>
</dbReference>
<evidence type="ECO:0000256" key="1">
    <source>
        <dbReference type="ARBA" id="ARBA00005511"/>
    </source>
</evidence>
<evidence type="ECO:0000256" key="4">
    <source>
        <dbReference type="ARBA" id="ARBA00022691"/>
    </source>
</evidence>
<organism evidence="6 7">
    <name type="scientific">Burhinus bistriatus</name>
    <dbReference type="NCBI Taxonomy" id="240201"/>
    <lineage>
        <taxon>Eukaryota</taxon>
        <taxon>Metazoa</taxon>
        <taxon>Chordata</taxon>
        <taxon>Craniata</taxon>
        <taxon>Vertebrata</taxon>
        <taxon>Euteleostomi</taxon>
        <taxon>Archelosauria</taxon>
        <taxon>Archosauria</taxon>
        <taxon>Dinosauria</taxon>
        <taxon>Saurischia</taxon>
        <taxon>Theropoda</taxon>
        <taxon>Coelurosauria</taxon>
        <taxon>Aves</taxon>
        <taxon>Neognathae</taxon>
        <taxon>Neoaves</taxon>
        <taxon>Charadriiformes</taxon>
        <taxon>Burhinidae</taxon>
        <taxon>Burhinus</taxon>
    </lineage>
</organism>
<evidence type="ECO:0000259" key="5">
    <source>
        <dbReference type="Pfam" id="PF14904"/>
    </source>
</evidence>
<comment type="similarity">
    <text evidence="1">Belongs to the class I-like SAM-binding methyltransferase superfamily. EEF2KMT family.</text>
</comment>
<dbReference type="GO" id="GO:0008168">
    <property type="term" value="F:methyltransferase activity"/>
    <property type="evidence" value="ECO:0007669"/>
    <property type="project" value="UniProtKB-KW"/>
</dbReference>
<evidence type="ECO:0000313" key="7">
    <source>
        <dbReference type="Proteomes" id="UP000574691"/>
    </source>
</evidence>
<protein>
    <submittedName>
        <fullName evidence="6">EF2KT methyltransferase</fullName>
    </submittedName>
</protein>
<dbReference type="InterPro" id="IPR029063">
    <property type="entry name" value="SAM-dependent_MTases_sf"/>
</dbReference>
<gene>
    <name evidence="6" type="primary">Eef2kmt</name>
    <name evidence="6" type="ORF">BURBIS_R13062</name>
</gene>
<feature type="non-terminal residue" evidence="6">
    <location>
        <position position="1"/>
    </location>
</feature>
<dbReference type="Gene3D" id="3.40.50.150">
    <property type="entry name" value="Vaccinia Virus protein VP39"/>
    <property type="match status" value="1"/>
</dbReference>
<keyword evidence="2 6" id="KW-0489">Methyltransferase</keyword>
<keyword evidence="4" id="KW-0949">S-adenosyl-L-methionine</keyword>
<dbReference type="PANTHER" id="PTHR14614">
    <property type="entry name" value="HEPATOCELLULAR CARCINOMA-ASSOCIATED ANTIGEN"/>
    <property type="match status" value="1"/>
</dbReference>
<keyword evidence="7" id="KW-1185">Reference proteome</keyword>
<keyword evidence="3 6" id="KW-0808">Transferase</keyword>
<dbReference type="InterPro" id="IPR019410">
    <property type="entry name" value="Methyltransf_16"/>
</dbReference>
<dbReference type="Proteomes" id="UP000574691">
    <property type="component" value="Unassembled WGS sequence"/>
</dbReference>
<dbReference type="PANTHER" id="PTHR14614:SF130">
    <property type="entry name" value="PROTEIN-LYSINE N-METHYLTRANSFERASE EEF2KMT"/>
    <property type="match status" value="1"/>
</dbReference>
<reference evidence="6 7" key="1">
    <citation type="submission" date="2019-09" db="EMBL/GenBank/DDBJ databases">
        <title>Bird 10,000 Genomes (B10K) Project - Family phase.</title>
        <authorList>
            <person name="Zhang G."/>
        </authorList>
    </citation>
    <scope>NUCLEOTIDE SEQUENCE [LARGE SCALE GENOMIC DNA]</scope>
    <source>
        <strain evidence="6">B10K-DU-001-64</strain>
        <tissue evidence="6">Muscle</tissue>
    </source>
</reference>
<dbReference type="SUPFAM" id="SSF53335">
    <property type="entry name" value="S-adenosyl-L-methionine-dependent methyltransferases"/>
    <property type="match status" value="1"/>
</dbReference>
<proteinExistence type="inferred from homology"/>
<accession>A0A7K4T474</accession>
<dbReference type="Pfam" id="PF14904">
    <property type="entry name" value="FAM86"/>
    <property type="match status" value="1"/>
</dbReference>
<comment type="caution">
    <text evidence="6">The sequence shown here is derived from an EMBL/GenBank/DDBJ whole genome shotgun (WGS) entry which is preliminary data.</text>
</comment>
<dbReference type="InterPro" id="IPR029426">
    <property type="entry name" value="FAM86_N"/>
</dbReference>
<feature type="non-terminal residue" evidence="6">
    <location>
        <position position="338"/>
    </location>
</feature>
<feature type="domain" description="FAM86 N-terminal" evidence="5">
    <location>
        <begin position="8"/>
        <end position="93"/>
    </location>
</feature>
<evidence type="ECO:0000256" key="3">
    <source>
        <dbReference type="ARBA" id="ARBA00022679"/>
    </source>
</evidence>
<dbReference type="GO" id="GO:0032259">
    <property type="term" value="P:methylation"/>
    <property type="evidence" value="ECO:0007669"/>
    <property type="project" value="UniProtKB-KW"/>
</dbReference>
<sequence length="338" mass="37876">MAESGLGTRFQRCFLAARQLCSFPWPELEQNLQTSPDSSLLVDILHKTILHPLCVKYPPSTKYRRCFLTELIKKHESTAAEPLDELYEALADILNEEESTCCYKNYLLPTGEPVTLSESTAIISGGTTGLVTWDAALHLAQWAIENSALFSDRTVLELGSGIGFTGIAICKTCNPKAYIFSDYHPHVLQQLRENIHLNGFVLEPGTTRQIQMEPRGQEAEATNDQNPKLIVAELDWGSATEKQLSDLQPDVIVAADVVYDPEIILALTGMLQKLSTFRADRKPPEVYIAFTIRNPDTYHLFQAELDKVGIRWQIIPAHSNSIFLYDAQPNVTILQLFI</sequence>
<dbReference type="Pfam" id="PF10294">
    <property type="entry name" value="Methyltransf_16"/>
    <property type="match status" value="2"/>
</dbReference>
<name>A0A7K4T474_9CHAR</name>
<evidence type="ECO:0000313" key="6">
    <source>
        <dbReference type="EMBL" id="NWQ91962.1"/>
    </source>
</evidence>
<dbReference type="AlphaFoldDB" id="A0A7K4T474"/>
<evidence type="ECO:0000256" key="2">
    <source>
        <dbReference type="ARBA" id="ARBA00022603"/>
    </source>
</evidence>